<dbReference type="Proteomes" id="UP000075882">
    <property type="component" value="Unassembled WGS sequence"/>
</dbReference>
<name>A0A8W7P8X1_ANOCL</name>
<dbReference type="AlphaFoldDB" id="A0A8W7P8X1"/>
<reference evidence="1" key="1">
    <citation type="submission" date="2022-08" db="UniProtKB">
        <authorList>
            <consortium name="EnsemblMetazoa"/>
        </authorList>
    </citation>
    <scope>IDENTIFICATION</scope>
</reference>
<accession>A0A8W7P8X1</accession>
<evidence type="ECO:0000313" key="1">
    <source>
        <dbReference type="EnsemblMetazoa" id="ACOM027607-PA.1"/>
    </source>
</evidence>
<dbReference type="EnsemblMetazoa" id="ACOM027607-RA">
    <property type="protein sequence ID" value="ACOM027607-PA.1"/>
    <property type="gene ID" value="ACOM027607"/>
</dbReference>
<protein>
    <submittedName>
        <fullName evidence="1">Uncharacterized protein</fullName>
    </submittedName>
</protein>
<organism evidence="1">
    <name type="scientific">Anopheles coluzzii</name>
    <name type="common">African malaria mosquito</name>
    <dbReference type="NCBI Taxonomy" id="1518534"/>
    <lineage>
        <taxon>Eukaryota</taxon>
        <taxon>Metazoa</taxon>
        <taxon>Ecdysozoa</taxon>
        <taxon>Arthropoda</taxon>
        <taxon>Hexapoda</taxon>
        <taxon>Insecta</taxon>
        <taxon>Pterygota</taxon>
        <taxon>Neoptera</taxon>
        <taxon>Endopterygota</taxon>
        <taxon>Diptera</taxon>
        <taxon>Nematocera</taxon>
        <taxon>Culicoidea</taxon>
        <taxon>Culicidae</taxon>
        <taxon>Anophelinae</taxon>
        <taxon>Anopheles</taxon>
    </lineage>
</organism>
<proteinExistence type="predicted"/>
<sequence>MINRSGGHKKIVEGRQGMARRQVMVGVRIACPGVVRKRWPIPDTPPSRIQVDRLQAVRPAASDRTSVSVAAARPTCSGDRGNRRSHSVGLSSCPEGQCTFPSHHSSAGMQACSSWQRCGQSCAGKISIHENLYSISSSGGRRGLLNSMMRLLEISIALNSYARSQPSENATTSGPEGQRSREFFGLFVE</sequence>